<evidence type="ECO:0000256" key="4">
    <source>
        <dbReference type="ARBA" id="ARBA00023034"/>
    </source>
</evidence>
<evidence type="ECO:0000256" key="5">
    <source>
        <dbReference type="ARBA" id="ARBA00023136"/>
    </source>
</evidence>
<dbReference type="GO" id="GO:0070836">
    <property type="term" value="P:caveola assembly"/>
    <property type="evidence" value="ECO:0007669"/>
    <property type="project" value="InterPro"/>
</dbReference>
<keyword evidence="5 6" id="KW-0472">Membrane</keyword>
<dbReference type="AlphaFoldDB" id="A0A7R8WP19"/>
<dbReference type="GO" id="GO:0005901">
    <property type="term" value="C:caveola"/>
    <property type="evidence" value="ECO:0007669"/>
    <property type="project" value="UniProtKB-SubCell"/>
</dbReference>
<accession>A0A7R8WP19</accession>
<dbReference type="EMBL" id="OB664849">
    <property type="protein sequence ID" value="CAD7232598.1"/>
    <property type="molecule type" value="Genomic_DNA"/>
</dbReference>
<dbReference type="Pfam" id="PF01146">
    <property type="entry name" value="Caveolin"/>
    <property type="match status" value="1"/>
</dbReference>
<organism evidence="7">
    <name type="scientific">Cyprideis torosa</name>
    <dbReference type="NCBI Taxonomy" id="163714"/>
    <lineage>
        <taxon>Eukaryota</taxon>
        <taxon>Metazoa</taxon>
        <taxon>Ecdysozoa</taxon>
        <taxon>Arthropoda</taxon>
        <taxon>Crustacea</taxon>
        <taxon>Oligostraca</taxon>
        <taxon>Ostracoda</taxon>
        <taxon>Podocopa</taxon>
        <taxon>Podocopida</taxon>
        <taxon>Cytherocopina</taxon>
        <taxon>Cytheroidea</taxon>
        <taxon>Cytherideidae</taxon>
        <taxon>Cyprideis</taxon>
    </lineage>
</organism>
<keyword evidence="4 6" id="KW-0333">Golgi apparatus</keyword>
<gene>
    <name evidence="7" type="ORF">CTOB1V02_LOCUS10431</name>
</gene>
<dbReference type="PANTHER" id="PTHR10844:SF19">
    <property type="entry name" value="CAVEOLIN-2"/>
    <property type="match status" value="1"/>
</dbReference>
<sequence>MGLSSAAEYYPEKIMGEENRDPNELNKHLQIMWDDVIGEPEGIRSVDCGWTCSHEIFKGCKYCTYILLSILLAPFSALCLGLSFACLSFCNIWCCTPCLRVWKINCAIVRRFNEVFCYACCAPCCETCGMFFNHIKIKHKKLPEGEDEDTEILHV</sequence>
<evidence type="ECO:0000256" key="3">
    <source>
        <dbReference type="ARBA" id="ARBA00022475"/>
    </source>
</evidence>
<comment type="similarity">
    <text evidence="2 6">Belongs to the caveolin family.</text>
</comment>
<evidence type="ECO:0000256" key="1">
    <source>
        <dbReference type="ARBA" id="ARBA00004202"/>
    </source>
</evidence>
<name>A0A7R8WP19_9CRUS</name>
<evidence type="ECO:0000256" key="2">
    <source>
        <dbReference type="ARBA" id="ARBA00010988"/>
    </source>
</evidence>
<dbReference type="GO" id="GO:0060090">
    <property type="term" value="F:molecular adaptor activity"/>
    <property type="evidence" value="ECO:0007669"/>
    <property type="project" value="TreeGrafter"/>
</dbReference>
<proteinExistence type="inferred from homology"/>
<comment type="subcellular location">
    <subcellularLocation>
        <location evidence="1 6">Cell membrane</location>
        <topology evidence="1 6">Peripheral membrane protein</topology>
    </subcellularLocation>
    <subcellularLocation>
        <location evidence="6">Golgi apparatus membrane</location>
        <topology evidence="6">Peripheral membrane protein</topology>
    </subcellularLocation>
    <subcellularLocation>
        <location evidence="6">Membrane</location>
        <location evidence="6">Caveola</location>
        <topology evidence="6">Peripheral membrane protein</topology>
    </subcellularLocation>
</comment>
<protein>
    <recommendedName>
        <fullName evidence="6">Caveolin</fullName>
    </recommendedName>
</protein>
<dbReference type="PANTHER" id="PTHR10844">
    <property type="entry name" value="CAVEOLIN"/>
    <property type="match status" value="1"/>
</dbReference>
<reference evidence="7" key="1">
    <citation type="submission" date="2020-11" db="EMBL/GenBank/DDBJ databases">
        <authorList>
            <person name="Tran Van P."/>
        </authorList>
    </citation>
    <scope>NUCLEOTIDE SEQUENCE</scope>
</reference>
<evidence type="ECO:0000256" key="6">
    <source>
        <dbReference type="RuleBase" id="RU000680"/>
    </source>
</evidence>
<comment type="function">
    <text evidence="6">May act as a scaffolding protein within caveolar membranes. Interacts directly with G-protein alpha subunits and can functionally regulate their activity.</text>
</comment>
<dbReference type="InterPro" id="IPR001612">
    <property type="entry name" value="Caveolin"/>
</dbReference>
<keyword evidence="3 6" id="KW-1003">Cell membrane</keyword>
<evidence type="ECO:0000313" key="7">
    <source>
        <dbReference type="EMBL" id="CAD7232598.1"/>
    </source>
</evidence>
<dbReference type="GO" id="GO:0000139">
    <property type="term" value="C:Golgi membrane"/>
    <property type="evidence" value="ECO:0007669"/>
    <property type="project" value="UniProtKB-SubCell"/>
</dbReference>
<dbReference type="OrthoDB" id="5917823at2759"/>